<evidence type="ECO:0000256" key="7">
    <source>
        <dbReference type="ARBA" id="ARBA00040154"/>
    </source>
</evidence>
<feature type="repeat" description="WD" evidence="8">
    <location>
        <begin position="270"/>
        <end position="311"/>
    </location>
</feature>
<dbReference type="GO" id="GO:0005737">
    <property type="term" value="C:cytoplasm"/>
    <property type="evidence" value="ECO:0007669"/>
    <property type="project" value="UniProtKB-SubCell"/>
</dbReference>
<dbReference type="PROSITE" id="PS50082">
    <property type="entry name" value="WD_REPEATS_2"/>
    <property type="match status" value="2"/>
</dbReference>
<dbReference type="PANTHER" id="PTHR14344">
    <property type="entry name" value="WD REPEAT PROTEIN"/>
    <property type="match status" value="1"/>
</dbReference>
<dbReference type="InterPro" id="IPR001680">
    <property type="entry name" value="WD40_rpt"/>
</dbReference>
<evidence type="ECO:0000313" key="10">
    <source>
        <dbReference type="Proteomes" id="UP000502823"/>
    </source>
</evidence>
<accession>A0A6L2PRE8</accession>
<dbReference type="Gene3D" id="2.130.10.10">
    <property type="entry name" value="YVTN repeat-like/Quinoprotein amine dehydrogenase"/>
    <property type="match status" value="4"/>
</dbReference>
<dbReference type="InParanoid" id="A0A6L2PRE8"/>
<dbReference type="GO" id="GO:0030488">
    <property type="term" value="P:tRNA methylation"/>
    <property type="evidence" value="ECO:0007669"/>
    <property type="project" value="TreeGrafter"/>
</dbReference>
<evidence type="ECO:0000256" key="1">
    <source>
        <dbReference type="ARBA" id="ARBA00004496"/>
    </source>
</evidence>
<keyword evidence="2" id="KW-0963">Cytoplasm</keyword>
<dbReference type="Pfam" id="PF00400">
    <property type="entry name" value="WD40"/>
    <property type="match status" value="2"/>
</dbReference>
<protein>
    <recommendedName>
        <fullName evidence="7">tRNA (34-2'-O)-methyltransferase regulator WDR6</fullName>
    </recommendedName>
</protein>
<dbReference type="AlphaFoldDB" id="A0A6L2PRE8"/>
<evidence type="ECO:0000256" key="3">
    <source>
        <dbReference type="ARBA" id="ARBA00022574"/>
    </source>
</evidence>
<dbReference type="SUPFAM" id="SSF50978">
    <property type="entry name" value="WD40 repeat-like"/>
    <property type="match status" value="2"/>
</dbReference>
<keyword evidence="4" id="KW-0819">tRNA processing</keyword>
<dbReference type="InterPro" id="IPR051973">
    <property type="entry name" value="tRNA_Anticodon_Mtase-Reg"/>
</dbReference>
<comment type="subcellular location">
    <subcellularLocation>
        <location evidence="1">Cytoplasm</location>
    </subcellularLocation>
</comment>
<evidence type="ECO:0000256" key="8">
    <source>
        <dbReference type="PROSITE-ProRule" id="PRU00221"/>
    </source>
</evidence>
<reference evidence="10" key="1">
    <citation type="submission" date="2020-01" db="EMBL/GenBank/DDBJ databases">
        <title>Draft genome sequence of the Termite Coptotermes fromosanus.</title>
        <authorList>
            <person name="Itakura S."/>
            <person name="Yosikawa Y."/>
            <person name="Umezawa K."/>
        </authorList>
    </citation>
    <scope>NUCLEOTIDE SEQUENCE [LARGE SCALE GENOMIC DNA]</scope>
</reference>
<evidence type="ECO:0000256" key="5">
    <source>
        <dbReference type="ARBA" id="ARBA00022737"/>
    </source>
</evidence>
<dbReference type="Proteomes" id="UP000502823">
    <property type="component" value="Unassembled WGS sequence"/>
</dbReference>
<evidence type="ECO:0000256" key="4">
    <source>
        <dbReference type="ARBA" id="ARBA00022694"/>
    </source>
</evidence>
<comment type="caution">
    <text evidence="9">The sequence shown here is derived from an EMBL/GenBank/DDBJ whole genome shotgun (WGS) entry which is preliminary data.</text>
</comment>
<evidence type="ECO:0000256" key="6">
    <source>
        <dbReference type="ARBA" id="ARBA00038255"/>
    </source>
</evidence>
<sequence>MDFTTFTAAFETDYGIGGCIHIFEAHSAKFITKEEVFEGQRVHNVFADNNQNLAIIGGKMVRIFKLKREDTFILSPCAAWTTEDWIQYLHWLDCGNLAIVTAHNVVSVWNSRTGEKEKDIFCEVKCILYCALLNGSSWGELLVFAGTVFQQILVWAPSLENDTLNSPVLHTLKGHDGVIFSVSYDPEFQLICSTSDDRSVRLWSVDFQLCDGSNRVTQWKEAKITLLHTMYGHAARVWRNIIIDNVIISVGEDSRLCIWSVDGSLQKCWKTHQGASVWSVDCSKEKNLIVTGGADGGISLWPLHTYSTVPHLLTFHGNLFGEDCTTAEGQNQNFPRRIGLTSKGNIITVTDSGCLLYCTVLGSEEGNWRLVHQDKKLASYCLLEMSPCRQSVALASMDGYILVFKEDCSSVEGGGLILDVEEKAVAGRIFALHWLSSDIFLSCGSGGVLEMWKLGFAHQLQKVNEFELPKSKEQWTSAAAVKGNFLVCGDRNGSIHLFKIGSNKTHSMQCPSQSFYKIHGRLGVSSLIWHGDYLYSTGRDGTLRQYLLRESEGRFECLNADKLQMDWPATTNLSSSFGLLVLGFRSVNLVMWDHMERRTLLTIPCGGGHRSWDWTLEGHMFRFIYLKDKMVHLYTCVMDELVKPVLQSGFHSKQISCIQQVPLLRADASSSYRLLITASEDTTVRLSVVSHSNALHTIAVLQSHISSVRAIAVCQLDDGALVFSGGGRAQLKVWKLVIQEAQGLVVPQVKCQELYSHMLRDPTKGHKKPWLSVERTVDPETRYMDLCAAAVQTGTTVLLVAGCSDGFLRIFGFCALCSELRLFGKYSFHERCILKVSLIKTESFRHVALTMATDGKVAFWDLTTCVEELICSKHRNSCHTASADKSDNTPVVRGSFKPFSFVKIHQSGINSFDWIQLPGDKYLLATGGDDRALVLSLIEIVTPNVHEEMRAEVVLQWRDDHAHASQITGLKIGDSVLVSTAVDQRITLWNWNCHPVSQSLAAAVKARYYSAVADIQGLLTWKSGSFITACVHGKGLEVVTIQLDQGS</sequence>
<comment type="similarity">
    <text evidence="6">Belongs to the WD repeat WDR6 family.</text>
</comment>
<dbReference type="FunCoup" id="A0A6L2PRE8">
    <property type="interactions" value="921"/>
</dbReference>
<dbReference type="SMART" id="SM00320">
    <property type="entry name" value="WD40"/>
    <property type="match status" value="13"/>
</dbReference>
<dbReference type="OrthoDB" id="5594999at2759"/>
<evidence type="ECO:0000256" key="2">
    <source>
        <dbReference type="ARBA" id="ARBA00022490"/>
    </source>
</evidence>
<dbReference type="PROSITE" id="PS50294">
    <property type="entry name" value="WD_REPEATS_REGION"/>
    <property type="match status" value="1"/>
</dbReference>
<feature type="repeat" description="WD" evidence="8">
    <location>
        <begin position="172"/>
        <end position="206"/>
    </location>
</feature>
<dbReference type="InterPro" id="IPR015943">
    <property type="entry name" value="WD40/YVTN_repeat-like_dom_sf"/>
</dbReference>
<dbReference type="EMBL" id="BLKM01000454">
    <property type="protein sequence ID" value="GFG33762.1"/>
    <property type="molecule type" value="Genomic_DNA"/>
</dbReference>
<organism evidence="9 10">
    <name type="scientific">Coptotermes formosanus</name>
    <name type="common">Formosan subterranean termite</name>
    <dbReference type="NCBI Taxonomy" id="36987"/>
    <lineage>
        <taxon>Eukaryota</taxon>
        <taxon>Metazoa</taxon>
        <taxon>Ecdysozoa</taxon>
        <taxon>Arthropoda</taxon>
        <taxon>Hexapoda</taxon>
        <taxon>Insecta</taxon>
        <taxon>Pterygota</taxon>
        <taxon>Neoptera</taxon>
        <taxon>Polyneoptera</taxon>
        <taxon>Dictyoptera</taxon>
        <taxon>Blattodea</taxon>
        <taxon>Blattoidea</taxon>
        <taxon>Termitoidae</taxon>
        <taxon>Rhinotermitidae</taxon>
        <taxon>Coptotermes</taxon>
    </lineage>
</organism>
<keyword evidence="5" id="KW-0677">Repeat</keyword>
<keyword evidence="10" id="KW-1185">Reference proteome</keyword>
<proteinExistence type="inferred from homology"/>
<keyword evidence="3 8" id="KW-0853">WD repeat</keyword>
<gene>
    <name evidence="9" type="ORF">Cfor_05111</name>
</gene>
<name>A0A6L2PRE8_COPFO</name>
<evidence type="ECO:0000313" key="9">
    <source>
        <dbReference type="EMBL" id="GFG33762.1"/>
    </source>
</evidence>
<dbReference type="PANTHER" id="PTHR14344:SF3">
    <property type="entry name" value="WD REPEAT-CONTAINING PROTEIN 6"/>
    <property type="match status" value="1"/>
</dbReference>
<dbReference type="InterPro" id="IPR036322">
    <property type="entry name" value="WD40_repeat_dom_sf"/>
</dbReference>